<name>A0A812S3S5_9DINO</name>
<sequence length="117" mass="13290">MTPRPGKVEVPIAGEVISRRPKGAASRAHYKATHKDEGEDVSRDLQKIVRLDGPAKINWLCKALPLLRRRSMTAAQFLDIVCNQRFAANIDDVMPWGTQMISMLRRELDDLQPQQVR</sequence>
<comment type="caution">
    <text evidence="1">The sequence shown here is derived from an EMBL/GenBank/DDBJ whole genome shotgun (WGS) entry which is preliminary data.</text>
</comment>
<reference evidence="1" key="1">
    <citation type="submission" date="2021-02" db="EMBL/GenBank/DDBJ databases">
        <authorList>
            <person name="Dougan E. K."/>
            <person name="Rhodes N."/>
            <person name="Thang M."/>
            <person name="Chan C."/>
        </authorList>
    </citation>
    <scope>NUCLEOTIDE SEQUENCE</scope>
</reference>
<dbReference type="AlphaFoldDB" id="A0A812S3S5"/>
<dbReference type="Proteomes" id="UP000604046">
    <property type="component" value="Unassembled WGS sequence"/>
</dbReference>
<evidence type="ECO:0000313" key="2">
    <source>
        <dbReference type="Proteomes" id="UP000604046"/>
    </source>
</evidence>
<dbReference type="EMBL" id="CAJNDS010002397">
    <property type="protein sequence ID" value="CAE7459769.1"/>
    <property type="molecule type" value="Genomic_DNA"/>
</dbReference>
<organism evidence="1 2">
    <name type="scientific">Symbiodinium natans</name>
    <dbReference type="NCBI Taxonomy" id="878477"/>
    <lineage>
        <taxon>Eukaryota</taxon>
        <taxon>Sar</taxon>
        <taxon>Alveolata</taxon>
        <taxon>Dinophyceae</taxon>
        <taxon>Suessiales</taxon>
        <taxon>Symbiodiniaceae</taxon>
        <taxon>Symbiodinium</taxon>
    </lineage>
</organism>
<accession>A0A812S3S5</accession>
<protein>
    <submittedName>
        <fullName evidence="1">Uncharacterized protein</fullName>
    </submittedName>
</protein>
<evidence type="ECO:0000313" key="1">
    <source>
        <dbReference type="EMBL" id="CAE7459769.1"/>
    </source>
</evidence>
<dbReference type="OrthoDB" id="418544at2759"/>
<keyword evidence="2" id="KW-1185">Reference proteome</keyword>
<proteinExistence type="predicted"/>
<gene>
    <name evidence="1" type="ORF">SNAT2548_LOCUS25508</name>
</gene>